<accession>A0A2R6P3V1</accession>
<dbReference type="PANTHER" id="PTHR47215:SF1">
    <property type="entry name" value="F9L1.8 PROTEIN"/>
    <property type="match status" value="1"/>
</dbReference>
<dbReference type="InterPro" id="IPR001433">
    <property type="entry name" value="OxRdtase_FAD/NAD-bd"/>
</dbReference>
<sequence>MDQLLPPEAYPTVLLFTTGYGIGPVRSLIKTGFSANKRSDVRLYYGVENLQKLAYQDEFEDWEKSGVDVIPVLSDPPANWNGATGHVQNVYLKDKPIANPKAAVAVLSGNQNMIEDTKAILLAQGFSAEKILETK</sequence>
<feature type="domain" description="Oxidoreductase FAD/NAD(P)-binding" evidence="1">
    <location>
        <begin position="17"/>
        <end position="118"/>
    </location>
</feature>
<dbReference type="EMBL" id="NKQK01000029">
    <property type="protein sequence ID" value="PSR84965.1"/>
    <property type="molecule type" value="Genomic_DNA"/>
</dbReference>
<evidence type="ECO:0000259" key="1">
    <source>
        <dbReference type="Pfam" id="PF00175"/>
    </source>
</evidence>
<reference evidence="2 3" key="1">
    <citation type="submission" date="2017-07" db="EMBL/GenBank/DDBJ databases">
        <title>An improved, manually edited Actinidia chinensis var. chinensis (kiwifruit) genome highlights the challenges associated with draft genomes and gene prediction in plants.</title>
        <authorList>
            <person name="Pilkington S."/>
            <person name="Crowhurst R."/>
            <person name="Hilario E."/>
            <person name="Nardozza S."/>
            <person name="Fraser L."/>
            <person name="Peng Y."/>
            <person name="Gunaseelan K."/>
            <person name="Simpson R."/>
            <person name="Tahir J."/>
            <person name="Deroles S."/>
            <person name="Templeton K."/>
            <person name="Luo Z."/>
            <person name="Davy M."/>
            <person name="Cheng C."/>
            <person name="Mcneilage M."/>
            <person name="Scaglione D."/>
            <person name="Liu Y."/>
            <person name="Zhang Q."/>
            <person name="Datson P."/>
            <person name="De Silva N."/>
            <person name="Gardiner S."/>
            <person name="Bassett H."/>
            <person name="Chagne D."/>
            <person name="Mccallum J."/>
            <person name="Dzierzon H."/>
            <person name="Deng C."/>
            <person name="Wang Y.-Y."/>
            <person name="Barron N."/>
            <person name="Manako K."/>
            <person name="Bowen J."/>
            <person name="Foster T."/>
            <person name="Erridge Z."/>
            <person name="Tiffin H."/>
            <person name="Waite C."/>
            <person name="Davies K."/>
            <person name="Grierson E."/>
            <person name="Laing W."/>
            <person name="Kirk R."/>
            <person name="Chen X."/>
            <person name="Wood M."/>
            <person name="Montefiori M."/>
            <person name="Brummell D."/>
            <person name="Schwinn K."/>
            <person name="Catanach A."/>
            <person name="Fullerton C."/>
            <person name="Li D."/>
            <person name="Meiyalaghan S."/>
            <person name="Nieuwenhuizen N."/>
            <person name="Read N."/>
            <person name="Prakash R."/>
            <person name="Hunter D."/>
            <person name="Zhang H."/>
            <person name="Mckenzie M."/>
            <person name="Knabel M."/>
            <person name="Harris A."/>
            <person name="Allan A."/>
            <person name="Chen A."/>
            <person name="Janssen B."/>
            <person name="Plunkett B."/>
            <person name="Dwamena C."/>
            <person name="Voogd C."/>
            <person name="Leif D."/>
            <person name="Lafferty D."/>
            <person name="Souleyre E."/>
            <person name="Varkonyi-Gasic E."/>
            <person name="Gambi F."/>
            <person name="Hanley J."/>
            <person name="Yao J.-L."/>
            <person name="Cheung J."/>
            <person name="David K."/>
            <person name="Warren B."/>
            <person name="Marsh K."/>
            <person name="Snowden K."/>
            <person name="Lin-Wang K."/>
            <person name="Brian L."/>
            <person name="Martinez-Sanchez M."/>
            <person name="Wang M."/>
            <person name="Ileperuma N."/>
            <person name="Macnee N."/>
            <person name="Campin R."/>
            <person name="Mcatee P."/>
            <person name="Drummond R."/>
            <person name="Espley R."/>
            <person name="Ireland H."/>
            <person name="Wu R."/>
            <person name="Atkinson R."/>
            <person name="Karunairetnam S."/>
            <person name="Bulley S."/>
            <person name="Chunkath S."/>
            <person name="Hanley Z."/>
            <person name="Storey R."/>
            <person name="Thrimawithana A."/>
            <person name="Thomson S."/>
            <person name="David C."/>
            <person name="Testolin R."/>
        </authorList>
    </citation>
    <scope>NUCLEOTIDE SEQUENCE [LARGE SCALE GENOMIC DNA]</scope>
    <source>
        <strain evidence="3">cv. Red5</strain>
        <tissue evidence="2">Young leaf</tissue>
    </source>
</reference>
<dbReference type="PANTHER" id="PTHR47215">
    <property type="match status" value="1"/>
</dbReference>
<dbReference type="SUPFAM" id="SSF52343">
    <property type="entry name" value="Ferredoxin reductase-like, C-terminal NADP-linked domain"/>
    <property type="match status" value="1"/>
</dbReference>
<dbReference type="OrthoDB" id="1856718at2759"/>
<dbReference type="Pfam" id="PF00175">
    <property type="entry name" value="NAD_binding_1"/>
    <property type="match status" value="1"/>
</dbReference>
<dbReference type="InterPro" id="IPR039261">
    <property type="entry name" value="FNR_nucleotide-bd"/>
</dbReference>
<proteinExistence type="predicted"/>
<dbReference type="Gene3D" id="3.40.50.80">
    <property type="entry name" value="Nucleotide-binding domain of ferredoxin-NADP reductase (FNR) module"/>
    <property type="match status" value="1"/>
</dbReference>
<dbReference type="Proteomes" id="UP000241394">
    <property type="component" value="Chromosome LG29"/>
</dbReference>
<dbReference type="STRING" id="1590841.A0A2R6P3V1"/>
<evidence type="ECO:0000313" key="3">
    <source>
        <dbReference type="Proteomes" id="UP000241394"/>
    </source>
</evidence>
<organism evidence="2 3">
    <name type="scientific">Actinidia chinensis var. chinensis</name>
    <name type="common">Chinese soft-hair kiwi</name>
    <dbReference type="NCBI Taxonomy" id="1590841"/>
    <lineage>
        <taxon>Eukaryota</taxon>
        <taxon>Viridiplantae</taxon>
        <taxon>Streptophyta</taxon>
        <taxon>Embryophyta</taxon>
        <taxon>Tracheophyta</taxon>
        <taxon>Spermatophyta</taxon>
        <taxon>Magnoliopsida</taxon>
        <taxon>eudicotyledons</taxon>
        <taxon>Gunneridae</taxon>
        <taxon>Pentapetalae</taxon>
        <taxon>asterids</taxon>
        <taxon>Ericales</taxon>
        <taxon>Actinidiaceae</taxon>
        <taxon>Actinidia</taxon>
    </lineage>
</organism>
<dbReference type="InParanoid" id="A0A2R6P3V1"/>
<keyword evidence="3" id="KW-1185">Reference proteome</keyword>
<reference evidence="3" key="2">
    <citation type="journal article" date="2018" name="BMC Genomics">
        <title>A manually annotated Actinidia chinensis var. chinensis (kiwifruit) genome highlights the challenges associated with draft genomes and gene prediction in plants.</title>
        <authorList>
            <person name="Pilkington S.M."/>
            <person name="Crowhurst R."/>
            <person name="Hilario E."/>
            <person name="Nardozza S."/>
            <person name="Fraser L."/>
            <person name="Peng Y."/>
            <person name="Gunaseelan K."/>
            <person name="Simpson R."/>
            <person name="Tahir J."/>
            <person name="Deroles S.C."/>
            <person name="Templeton K."/>
            <person name="Luo Z."/>
            <person name="Davy M."/>
            <person name="Cheng C."/>
            <person name="McNeilage M."/>
            <person name="Scaglione D."/>
            <person name="Liu Y."/>
            <person name="Zhang Q."/>
            <person name="Datson P."/>
            <person name="De Silva N."/>
            <person name="Gardiner S.E."/>
            <person name="Bassett H."/>
            <person name="Chagne D."/>
            <person name="McCallum J."/>
            <person name="Dzierzon H."/>
            <person name="Deng C."/>
            <person name="Wang Y.Y."/>
            <person name="Barron L."/>
            <person name="Manako K."/>
            <person name="Bowen J."/>
            <person name="Foster T.M."/>
            <person name="Erridge Z.A."/>
            <person name="Tiffin H."/>
            <person name="Waite C.N."/>
            <person name="Davies K.M."/>
            <person name="Grierson E.P."/>
            <person name="Laing W.A."/>
            <person name="Kirk R."/>
            <person name="Chen X."/>
            <person name="Wood M."/>
            <person name="Montefiori M."/>
            <person name="Brummell D.A."/>
            <person name="Schwinn K.E."/>
            <person name="Catanach A."/>
            <person name="Fullerton C."/>
            <person name="Li D."/>
            <person name="Meiyalaghan S."/>
            <person name="Nieuwenhuizen N."/>
            <person name="Read N."/>
            <person name="Prakash R."/>
            <person name="Hunter D."/>
            <person name="Zhang H."/>
            <person name="McKenzie M."/>
            <person name="Knabel M."/>
            <person name="Harris A."/>
            <person name="Allan A.C."/>
            <person name="Gleave A."/>
            <person name="Chen A."/>
            <person name="Janssen B.J."/>
            <person name="Plunkett B."/>
            <person name="Ampomah-Dwamena C."/>
            <person name="Voogd C."/>
            <person name="Leif D."/>
            <person name="Lafferty D."/>
            <person name="Souleyre E.J.F."/>
            <person name="Varkonyi-Gasic E."/>
            <person name="Gambi F."/>
            <person name="Hanley J."/>
            <person name="Yao J.L."/>
            <person name="Cheung J."/>
            <person name="David K.M."/>
            <person name="Warren B."/>
            <person name="Marsh K."/>
            <person name="Snowden K.C."/>
            <person name="Lin-Wang K."/>
            <person name="Brian L."/>
            <person name="Martinez-Sanchez M."/>
            <person name="Wang M."/>
            <person name="Ileperuma N."/>
            <person name="Macnee N."/>
            <person name="Campin R."/>
            <person name="McAtee P."/>
            <person name="Drummond R.S.M."/>
            <person name="Espley R.V."/>
            <person name="Ireland H.S."/>
            <person name="Wu R."/>
            <person name="Atkinson R.G."/>
            <person name="Karunairetnam S."/>
            <person name="Bulley S."/>
            <person name="Chunkath S."/>
            <person name="Hanley Z."/>
            <person name="Storey R."/>
            <person name="Thrimawithana A.H."/>
            <person name="Thomson S."/>
            <person name="David C."/>
            <person name="Testolin R."/>
            <person name="Huang H."/>
            <person name="Hellens R.P."/>
            <person name="Schaffer R.J."/>
        </authorList>
    </citation>
    <scope>NUCLEOTIDE SEQUENCE [LARGE SCALE GENOMIC DNA]</scope>
    <source>
        <strain evidence="3">cv. Red5</strain>
    </source>
</reference>
<gene>
    <name evidence="2" type="ORF">CEY00_Acc32940</name>
</gene>
<dbReference type="AlphaFoldDB" id="A0A2R6P3V1"/>
<dbReference type="OMA" id="NQNMIED"/>
<dbReference type="Gramene" id="PSR84965">
    <property type="protein sequence ID" value="PSR84965"/>
    <property type="gene ID" value="CEY00_Acc32940"/>
</dbReference>
<protein>
    <submittedName>
        <fullName evidence="2">Fruit protein like</fullName>
    </submittedName>
</protein>
<dbReference type="GO" id="GO:0016491">
    <property type="term" value="F:oxidoreductase activity"/>
    <property type="evidence" value="ECO:0007669"/>
    <property type="project" value="InterPro"/>
</dbReference>
<evidence type="ECO:0000313" key="2">
    <source>
        <dbReference type="EMBL" id="PSR84965.1"/>
    </source>
</evidence>
<name>A0A2R6P3V1_ACTCC</name>
<comment type="caution">
    <text evidence="2">The sequence shown here is derived from an EMBL/GenBank/DDBJ whole genome shotgun (WGS) entry which is preliminary data.</text>
</comment>